<dbReference type="SUPFAM" id="SSF56436">
    <property type="entry name" value="C-type lectin-like"/>
    <property type="match status" value="1"/>
</dbReference>
<feature type="domain" description="AAA+ ATPase" evidence="1">
    <location>
        <begin position="74"/>
        <end position="207"/>
    </location>
</feature>
<proteinExistence type="predicted"/>
<evidence type="ECO:0000313" key="2">
    <source>
        <dbReference type="EMBL" id="CAI6026973.1"/>
    </source>
</evidence>
<keyword evidence="3" id="KW-1185">Reference proteome</keyword>
<evidence type="ECO:0000313" key="3">
    <source>
        <dbReference type="Proteomes" id="UP001160390"/>
    </source>
</evidence>
<evidence type="ECO:0000259" key="1">
    <source>
        <dbReference type="SMART" id="SM00382"/>
    </source>
</evidence>
<accession>A0AA35LQG0</accession>
<comment type="caution">
    <text evidence="2">The sequence shown here is derived from an EMBL/GenBank/DDBJ whole genome shotgun (WGS) entry which is preliminary data.</text>
</comment>
<dbReference type="Pfam" id="PF20720">
    <property type="entry name" value="nSTAND3"/>
    <property type="match status" value="1"/>
</dbReference>
<organism evidence="2 3">
    <name type="scientific">Clonostachys chloroleuca</name>
    <dbReference type="NCBI Taxonomy" id="1926264"/>
    <lineage>
        <taxon>Eukaryota</taxon>
        <taxon>Fungi</taxon>
        <taxon>Dikarya</taxon>
        <taxon>Ascomycota</taxon>
        <taxon>Pezizomycotina</taxon>
        <taxon>Sordariomycetes</taxon>
        <taxon>Hypocreomycetidae</taxon>
        <taxon>Hypocreales</taxon>
        <taxon>Bionectriaceae</taxon>
        <taxon>Clonostachys</taxon>
    </lineage>
</organism>
<name>A0AA35LQG0_9HYPO</name>
<dbReference type="InterPro" id="IPR027417">
    <property type="entry name" value="P-loop_NTPase"/>
</dbReference>
<sequence>MDQWQVREATAAELGKERLLIQPNRAVLDVENGYIPLLINLTFEDKAAKGLRKRRPGDKREAAVYFTALEGVRDNRTLLLSGPSGAGKTTLAKHICFSFATGFAYEWKSVIRNEDGEVREEIWDGSRIVPYLVTIENLKALHRFAKELPNSLQAWSERGPARKNQEILYVLDSIEASGEGGLGLLSSIVEIIRASQATRLLVLGRQEELHNWMLPSGLARQQLLPLLQSQRLQAISRFQHGLSPSLPSLGLGSAAALPAIFAMSLSCNSEGETNEAVLDTWIEEYIKSAGDLEELLLNAYNAFYGKYDGAPSSVVQQPFMSSRVFRDLLVAKYLTSRPDATLQVLGYDSLTAQPIIKSLLHRMSNHRMRKSLIDNMLHTESGLASQRVALLAADFIDMQDNTQAASARSRLLEILEEGSLSVPERVVAGRILSRLGDPRDLEALAVIPKGRSTHGSASHPNSAPPYELELDEFRIGIFPVVNANYLKFIQETGRAWMSHGTMLKLTVYG</sequence>
<dbReference type="Gene3D" id="3.40.50.300">
    <property type="entry name" value="P-loop containing nucleotide triphosphate hydrolases"/>
    <property type="match status" value="1"/>
</dbReference>
<reference evidence="2" key="1">
    <citation type="submission" date="2023-01" db="EMBL/GenBank/DDBJ databases">
        <authorList>
            <person name="Piombo E."/>
        </authorList>
    </citation>
    <scope>NUCLEOTIDE SEQUENCE</scope>
</reference>
<dbReference type="AlphaFoldDB" id="A0AA35LQG0"/>
<dbReference type="InterPro" id="IPR049050">
    <property type="entry name" value="nSTAND3"/>
</dbReference>
<dbReference type="Proteomes" id="UP001160390">
    <property type="component" value="Unassembled WGS sequence"/>
</dbReference>
<dbReference type="InterPro" id="IPR016187">
    <property type="entry name" value="CTDL_fold"/>
</dbReference>
<gene>
    <name evidence="2" type="ORF">CCHLO57077_00014012</name>
</gene>
<dbReference type="EMBL" id="CABFNP030000464">
    <property type="protein sequence ID" value="CAI6026973.1"/>
    <property type="molecule type" value="Genomic_DNA"/>
</dbReference>
<dbReference type="InterPro" id="IPR003593">
    <property type="entry name" value="AAA+_ATPase"/>
</dbReference>
<dbReference type="SMART" id="SM00382">
    <property type="entry name" value="AAA"/>
    <property type="match status" value="1"/>
</dbReference>
<protein>
    <recommendedName>
        <fullName evidence="1">AAA+ ATPase domain-containing protein</fullName>
    </recommendedName>
</protein>
<dbReference type="SUPFAM" id="SSF52540">
    <property type="entry name" value="P-loop containing nucleoside triphosphate hydrolases"/>
    <property type="match status" value="1"/>
</dbReference>